<name>A0A0S7EGA9_9FLAO</name>
<dbReference type="Gene3D" id="3.40.720.10">
    <property type="entry name" value="Alkaline Phosphatase, subunit A"/>
    <property type="match status" value="1"/>
</dbReference>
<dbReference type="PANTHER" id="PTHR47371">
    <property type="entry name" value="LIPOTEICHOIC ACID SYNTHASE"/>
    <property type="match status" value="1"/>
</dbReference>
<comment type="subcellular location">
    <subcellularLocation>
        <location evidence="1">Cell membrane</location>
        <topology evidence="1">Multi-pass membrane protein</topology>
    </subcellularLocation>
</comment>
<dbReference type="InterPro" id="IPR050448">
    <property type="entry name" value="OpgB/LTA_synthase_biosynth"/>
</dbReference>
<evidence type="ECO:0000256" key="1">
    <source>
        <dbReference type="ARBA" id="ARBA00004651"/>
    </source>
</evidence>
<dbReference type="RefSeq" id="WP_006261009.1">
    <property type="nucleotide sequence ID" value="NZ_BCMQ01000008.1"/>
</dbReference>
<keyword evidence="3" id="KW-0812">Transmembrane</keyword>
<dbReference type="PIRSF" id="PIRSF005091">
    <property type="entry name" value="Mmb_sulf_HI1246"/>
    <property type="match status" value="1"/>
</dbReference>
<dbReference type="InterPro" id="IPR000917">
    <property type="entry name" value="Sulfatase_N"/>
</dbReference>
<evidence type="ECO:0000313" key="6">
    <source>
        <dbReference type="EMBL" id="ALU27004.1"/>
    </source>
</evidence>
<reference evidence="6 7" key="1">
    <citation type="journal article" date="2016" name="J. Zhejiang Univ. Sci. B">
        <title>Antibiotic resistance mechanisms of Myroides sp.</title>
        <authorList>
            <person name="Hu S."/>
            <person name="Yuan S."/>
            <person name="Qu H."/>
            <person name="Jiang T."/>
            <person name="Zhou Y."/>
            <person name="Wang M."/>
            <person name="Ming D."/>
        </authorList>
    </citation>
    <scope>NUCLEOTIDE SEQUENCE [LARGE SCALE GENOMIC DNA]</scope>
    <source>
        <strain evidence="6 7">PR63039</strain>
    </source>
</reference>
<evidence type="ECO:0000256" key="3">
    <source>
        <dbReference type="ARBA" id="ARBA00022692"/>
    </source>
</evidence>
<dbReference type="InterPro" id="IPR017850">
    <property type="entry name" value="Alkaline_phosphatase_core_sf"/>
</dbReference>
<protein>
    <submittedName>
        <fullName evidence="6">Sulfatase</fullName>
    </submittedName>
</protein>
<dbReference type="eggNOG" id="COG1368">
    <property type="taxonomic scope" value="Bacteria"/>
</dbReference>
<evidence type="ECO:0000256" key="2">
    <source>
        <dbReference type="ARBA" id="ARBA00022475"/>
    </source>
</evidence>
<gene>
    <name evidence="6" type="ORF">AS202_12965</name>
</gene>
<evidence type="ECO:0000256" key="5">
    <source>
        <dbReference type="ARBA" id="ARBA00023136"/>
    </source>
</evidence>
<dbReference type="Proteomes" id="UP000069030">
    <property type="component" value="Chromosome"/>
</dbReference>
<dbReference type="GO" id="GO:0005886">
    <property type="term" value="C:plasma membrane"/>
    <property type="evidence" value="ECO:0007669"/>
    <property type="project" value="UniProtKB-SubCell"/>
</dbReference>
<dbReference type="CDD" id="cd16015">
    <property type="entry name" value="LTA_synthase"/>
    <property type="match status" value="1"/>
</dbReference>
<sequence length="642" mass="74140">MTSNKFRAYEVKVMLYRLFLAFVFYFIARLLFYFYNADLLSIDSVGQFLSLSFYALSFDSASIFYMSILFILLSIAPVFINTKPNYQKVVFFAYFIPNLLAYATNFVDLIYYRFIQSRTTVAVMDSLEHESNKATLLFNFLFSYWHALVLFLICSALWIYLYTRVKIKPVKREESTSRYYISTAFIVVISVVGVVSGIRGGVTKKTRPINIVDANRHTTKPEHGDVVLNTPFTILRTIGKSSYKEVNYMDKKTLEKYINDVKQYNVNEPSTPNIVLFITESFGREYIGAFNEGTDIPNYKSYTPFIDSLAKHSLIYPNAFANGYKSIHAIPSILAGIPSFKDAFTSSPFPNQKIESVVSILNSQGYDTSFFHGAVNGSMGFLGFGNILGYDHYYGMTEYDNDDDFDGTWGIWDEPFFQFMSKTLNEKKEPFFATLFSVSSHEPFRIPEQHIGKFPKGNLEIHGPIGYTDYAFKRFFEESSKEPWFKNTIFIITADHTNQIYYDKYKELVNRTAIPIMIYTPDERLKGVDNRLAQQMDIYPTILDLIGYDQPFRSWGSSLLNDTTSDRFTVSYGANEITYQTGNYIVRFNGIKVTGFYDIKDKGLTKNLIKEKNKEMEEAEMKCKAFVQDYFDHIINRKLSDI</sequence>
<dbReference type="SUPFAM" id="SSF53649">
    <property type="entry name" value="Alkaline phosphatase-like"/>
    <property type="match status" value="1"/>
</dbReference>
<dbReference type="AlphaFoldDB" id="A0A0S7EGA9"/>
<keyword evidence="4" id="KW-1133">Transmembrane helix</keyword>
<dbReference type="InterPro" id="IPR012160">
    <property type="entry name" value="LtaS-like"/>
</dbReference>
<dbReference type="PANTHER" id="PTHR47371:SF3">
    <property type="entry name" value="PHOSPHOGLYCEROL TRANSFERASE I"/>
    <property type="match status" value="1"/>
</dbReference>
<dbReference type="KEGG" id="mod:AS202_12965"/>
<keyword evidence="2" id="KW-1003">Cell membrane</keyword>
<keyword evidence="5" id="KW-0472">Membrane</keyword>
<dbReference type="Gene3D" id="3.30.1120.80">
    <property type="match status" value="1"/>
</dbReference>
<dbReference type="Pfam" id="PF00884">
    <property type="entry name" value="Sulfatase"/>
    <property type="match status" value="1"/>
</dbReference>
<accession>A0A0S7EGA9</accession>
<organism evidence="6 7">
    <name type="scientific">Myroides odoratimimus</name>
    <dbReference type="NCBI Taxonomy" id="76832"/>
    <lineage>
        <taxon>Bacteria</taxon>
        <taxon>Pseudomonadati</taxon>
        <taxon>Bacteroidota</taxon>
        <taxon>Flavobacteriia</taxon>
        <taxon>Flavobacteriales</taxon>
        <taxon>Flavobacteriaceae</taxon>
        <taxon>Myroides</taxon>
    </lineage>
</organism>
<dbReference type="EMBL" id="CP013690">
    <property type="protein sequence ID" value="ALU27004.1"/>
    <property type="molecule type" value="Genomic_DNA"/>
</dbReference>
<proteinExistence type="predicted"/>
<evidence type="ECO:0000313" key="7">
    <source>
        <dbReference type="Proteomes" id="UP000069030"/>
    </source>
</evidence>
<evidence type="ECO:0000256" key="4">
    <source>
        <dbReference type="ARBA" id="ARBA00022989"/>
    </source>
</evidence>